<evidence type="ECO:0000259" key="1">
    <source>
        <dbReference type="Pfam" id="PF01408"/>
    </source>
</evidence>
<keyword evidence="3" id="KW-0560">Oxidoreductase</keyword>
<dbReference type="GO" id="GO:0050112">
    <property type="term" value="F:inositol 2-dehydrogenase (NAD+) activity"/>
    <property type="evidence" value="ECO:0007669"/>
    <property type="project" value="UniProtKB-EC"/>
</dbReference>
<name>A0A518D5T5_9BACT</name>
<evidence type="ECO:0000259" key="2">
    <source>
        <dbReference type="Pfam" id="PF19051"/>
    </source>
</evidence>
<feature type="domain" description="Gfo/Idh/MocA-like oxidoreductase bacterial type C-terminal" evidence="2">
    <location>
        <begin position="190"/>
        <end position="299"/>
    </location>
</feature>
<dbReference type="RefSeq" id="WP_145280423.1">
    <property type="nucleotide sequence ID" value="NZ_CP036291.1"/>
</dbReference>
<dbReference type="Pfam" id="PF19051">
    <property type="entry name" value="GFO_IDH_MocA_C2"/>
    <property type="match status" value="1"/>
</dbReference>
<accession>A0A518D5T5</accession>
<dbReference type="PANTHER" id="PTHR43818:SF10">
    <property type="entry name" value="NADH-DEPENDENT DEHYDROGENASE-RELATED"/>
    <property type="match status" value="1"/>
</dbReference>
<dbReference type="PROSITE" id="PS51318">
    <property type="entry name" value="TAT"/>
    <property type="match status" value="1"/>
</dbReference>
<dbReference type="Gene3D" id="3.40.50.720">
    <property type="entry name" value="NAD(P)-binding Rossmann-like Domain"/>
    <property type="match status" value="1"/>
</dbReference>
<organism evidence="3 4">
    <name type="scientific">Pirellulimonas nuda</name>
    <dbReference type="NCBI Taxonomy" id="2528009"/>
    <lineage>
        <taxon>Bacteria</taxon>
        <taxon>Pseudomonadati</taxon>
        <taxon>Planctomycetota</taxon>
        <taxon>Planctomycetia</taxon>
        <taxon>Pirellulales</taxon>
        <taxon>Lacipirellulaceae</taxon>
        <taxon>Pirellulimonas</taxon>
    </lineage>
</organism>
<dbReference type="Proteomes" id="UP000317429">
    <property type="component" value="Chromosome"/>
</dbReference>
<dbReference type="OrthoDB" id="255433at2"/>
<dbReference type="InterPro" id="IPR036291">
    <property type="entry name" value="NAD(P)-bd_dom_sf"/>
</dbReference>
<dbReference type="Gene3D" id="3.30.360.10">
    <property type="entry name" value="Dihydrodipicolinate Reductase, domain 2"/>
    <property type="match status" value="1"/>
</dbReference>
<dbReference type="Pfam" id="PF01408">
    <property type="entry name" value="GFO_IDH_MocA"/>
    <property type="match status" value="1"/>
</dbReference>
<dbReference type="InterPro" id="IPR006311">
    <property type="entry name" value="TAT_signal"/>
</dbReference>
<keyword evidence="4" id="KW-1185">Reference proteome</keyword>
<protein>
    <submittedName>
        <fullName evidence="3">Inositol 2-dehydrogenase</fullName>
        <ecNumber evidence="3">1.1.1.18</ecNumber>
    </submittedName>
</protein>
<dbReference type="PANTHER" id="PTHR43818">
    <property type="entry name" value="BCDNA.GH03377"/>
    <property type="match status" value="1"/>
</dbReference>
<dbReference type="InterPro" id="IPR000683">
    <property type="entry name" value="Gfo/Idh/MocA-like_OxRdtase_N"/>
</dbReference>
<dbReference type="SUPFAM" id="SSF55347">
    <property type="entry name" value="Glyceraldehyde-3-phosphate dehydrogenase-like, C-terminal domain"/>
    <property type="match status" value="1"/>
</dbReference>
<dbReference type="KEGG" id="pnd:Pla175_01880"/>
<evidence type="ECO:0000313" key="3">
    <source>
        <dbReference type="EMBL" id="QDU86835.1"/>
    </source>
</evidence>
<gene>
    <name evidence="3" type="primary">iolG_1</name>
    <name evidence="3" type="ORF">Pla175_01880</name>
</gene>
<dbReference type="EC" id="1.1.1.18" evidence="3"/>
<proteinExistence type="predicted"/>
<reference evidence="3 4" key="1">
    <citation type="submission" date="2019-02" db="EMBL/GenBank/DDBJ databases">
        <title>Deep-cultivation of Planctomycetes and their phenomic and genomic characterization uncovers novel biology.</title>
        <authorList>
            <person name="Wiegand S."/>
            <person name="Jogler M."/>
            <person name="Boedeker C."/>
            <person name="Pinto D."/>
            <person name="Vollmers J."/>
            <person name="Rivas-Marin E."/>
            <person name="Kohn T."/>
            <person name="Peeters S.H."/>
            <person name="Heuer A."/>
            <person name="Rast P."/>
            <person name="Oberbeckmann S."/>
            <person name="Bunk B."/>
            <person name="Jeske O."/>
            <person name="Meyerdierks A."/>
            <person name="Storesund J.E."/>
            <person name="Kallscheuer N."/>
            <person name="Luecker S."/>
            <person name="Lage O.M."/>
            <person name="Pohl T."/>
            <person name="Merkel B.J."/>
            <person name="Hornburger P."/>
            <person name="Mueller R.-W."/>
            <person name="Bruemmer F."/>
            <person name="Labrenz M."/>
            <person name="Spormann A.M."/>
            <person name="Op den Camp H."/>
            <person name="Overmann J."/>
            <person name="Amann R."/>
            <person name="Jetten M.S.M."/>
            <person name="Mascher T."/>
            <person name="Medema M.H."/>
            <person name="Devos D.P."/>
            <person name="Kaster A.-K."/>
            <person name="Ovreas L."/>
            <person name="Rohde M."/>
            <person name="Galperin M.Y."/>
            <person name="Jogler C."/>
        </authorList>
    </citation>
    <scope>NUCLEOTIDE SEQUENCE [LARGE SCALE GENOMIC DNA]</scope>
    <source>
        <strain evidence="3 4">Pla175</strain>
    </source>
</reference>
<sequence>MPKSIDRSNSTGASRRQFLQTGAAAGVGYWVAGGLRAAESSSPNEQVQVAGIGIGGKGKSDLMNASEHAKVVAVCDVDQGFLTGALSEYGIDKGFADYRELFDQMGDQIDAVTVSTPDHTHALIAAEAMRRGINVYCQKPMTRTIYEARRLGEIARKSGVVTQMGNQYTAYNPMRKAAYQLRAGMLGDVSQVHVWTNRPVWPQGEKRPAPAPVPTGLDWASWIGPAPMRDYGAGYHPFKWRGWWDFGTGALGDMACHTCNLPFMGLNMRDPVSVEAETAPNDHDSYPVWSRIKFEFPAGPGWDGKTRAPFTLHWYDGGQKPDNDLFAGVTLTTGGDKKTPPPSPSGVMIIGDKGRMYAAGDYADLGIQILEADEIKVDYPKARGGGDSAHNREFFDAIKDRSKTTTSNFPDYATPLTETILLGNLAVWKGGLVKWDAKNLTPDDPALMKIVKPEYHNGYELI</sequence>
<evidence type="ECO:0000313" key="4">
    <source>
        <dbReference type="Proteomes" id="UP000317429"/>
    </source>
</evidence>
<dbReference type="SUPFAM" id="SSF51735">
    <property type="entry name" value="NAD(P)-binding Rossmann-fold domains"/>
    <property type="match status" value="1"/>
</dbReference>
<feature type="domain" description="Gfo/Idh/MocA-like oxidoreductase N-terminal" evidence="1">
    <location>
        <begin position="49"/>
        <end position="165"/>
    </location>
</feature>
<dbReference type="EMBL" id="CP036291">
    <property type="protein sequence ID" value="QDU86835.1"/>
    <property type="molecule type" value="Genomic_DNA"/>
</dbReference>
<dbReference type="AlphaFoldDB" id="A0A518D5T5"/>
<dbReference type="InterPro" id="IPR050463">
    <property type="entry name" value="Gfo/Idh/MocA_oxidrdct_glycsds"/>
</dbReference>
<dbReference type="InterPro" id="IPR043906">
    <property type="entry name" value="Gfo/Idh/MocA_OxRdtase_bact_C"/>
</dbReference>
<dbReference type="GO" id="GO:0000166">
    <property type="term" value="F:nucleotide binding"/>
    <property type="evidence" value="ECO:0007669"/>
    <property type="project" value="InterPro"/>
</dbReference>